<evidence type="ECO:0000256" key="7">
    <source>
        <dbReference type="ARBA" id="ARBA00023136"/>
    </source>
</evidence>
<dbReference type="PROSITE" id="PS00330">
    <property type="entry name" value="HEMOLYSIN_CALCIUM"/>
    <property type="match status" value="1"/>
</dbReference>
<evidence type="ECO:0000256" key="4">
    <source>
        <dbReference type="ARBA" id="ARBA00022656"/>
    </source>
</evidence>
<keyword evidence="3" id="KW-0964">Secreted</keyword>
<comment type="caution">
    <text evidence="8">The sequence shown here is derived from an EMBL/GenBank/DDBJ whole genome shotgun (WGS) entry which is preliminary data.</text>
</comment>
<dbReference type="Gene3D" id="2.150.10.10">
    <property type="entry name" value="Serralysin-like metalloprotease, C-terminal"/>
    <property type="match status" value="3"/>
</dbReference>
<evidence type="ECO:0000256" key="5">
    <source>
        <dbReference type="ARBA" id="ARBA00022737"/>
    </source>
</evidence>
<gene>
    <name evidence="8" type="ORF">ACFQ4G_11840</name>
</gene>
<keyword evidence="7" id="KW-0472">Membrane</keyword>
<reference evidence="9" key="1">
    <citation type="journal article" date="2019" name="Int. J. Syst. Evol. Microbiol.">
        <title>The Global Catalogue of Microorganisms (GCM) 10K type strain sequencing project: providing services to taxonomists for standard genome sequencing and annotation.</title>
        <authorList>
            <consortium name="The Broad Institute Genomics Platform"/>
            <consortium name="The Broad Institute Genome Sequencing Center for Infectious Disease"/>
            <person name="Wu L."/>
            <person name="Ma J."/>
        </authorList>
    </citation>
    <scope>NUCLEOTIDE SEQUENCE [LARGE SCALE GENOMIC DNA]</scope>
    <source>
        <strain evidence="9">CCUG 56108</strain>
    </source>
</reference>
<sequence>MTLSLVNVGNPISLDESGRETSIHEVVPGKNGGFSVLFASSVKIPTDWGYARETSFKSATFDAAGVRLGQTRDYGNSFLDNKHLSKNGVLVGSNDLSEHDYDFRTGTYTQSGKVQLGLVTDGGSERAFYTTKLAALNESATTYAQYEYSVGYAADGTIALAHLAKGSSGVYRTVDILDANRKFVASAIVDRDMTGDQAGSTRVLALSDGRYLATWVQAMEDGSDVVARLVTGAGKAIGSTFVIGHVDDLAPPGAPRVRYDVKALAGGSFSVDFRGTETLPSTTSTLSSEADSVIWNPGRGSSFTAGSGFRSHDDLDNARVEDVVGLSNGQILELVRERSDLAGDLSIATLHGYFYDANGTYTGEHVEFYSQMQTDHVWDAGASAYALSNGGFALRKSTSLMNDGFPDVVDDTQIYALSNAKAVAIKGATSGSDIVKGSATSDVAEVISGLAGNDKLFGYGGNDRLVGHDGRDTLDGGKGADRMQGGAGSDIYVVDHFGDVVIEGRDQGTDLVLSSVSTGLSANVENLRLTGTDDTYGLGNRLSNLIEGNSGDNWLDGTGGNDILKGRAGDDVYFVRSAKDRVIEARGEGTDTVYARSDFKLADGQSIEFLRVDEGTTESGKILPERISLTGNELSNTIEGGGGHSILNGGLGSDTLIGGRSGGTTQFVFDTKLGSTNVDQIEDFSRNTDQIVLENAIFKGLGAGTLKMEAFKNLSYGEIDSNDRILYDGYTGSLYYDSDGSGSAKAVLFAVLENQSALYSSHFLIT</sequence>
<dbReference type="InterPro" id="IPR018511">
    <property type="entry name" value="Hemolysin-typ_Ca-bd_CS"/>
</dbReference>
<protein>
    <submittedName>
        <fullName evidence="8">Calcium-binding protein</fullName>
    </submittedName>
</protein>
<dbReference type="InterPro" id="IPR011049">
    <property type="entry name" value="Serralysin-like_metalloprot_C"/>
</dbReference>
<organism evidence="8 9">
    <name type="scientific">Methylobacterium marchantiae</name>
    <dbReference type="NCBI Taxonomy" id="600331"/>
    <lineage>
        <taxon>Bacteria</taxon>
        <taxon>Pseudomonadati</taxon>
        <taxon>Pseudomonadota</taxon>
        <taxon>Alphaproteobacteria</taxon>
        <taxon>Hyphomicrobiales</taxon>
        <taxon>Methylobacteriaceae</taxon>
        <taxon>Methylobacterium</taxon>
    </lineage>
</organism>
<dbReference type="RefSeq" id="WP_238206538.1">
    <property type="nucleotide sequence ID" value="NZ_JBHTND010000014.1"/>
</dbReference>
<dbReference type="PRINTS" id="PR00313">
    <property type="entry name" value="CABNDNGRPT"/>
</dbReference>
<accession>A0ABW3X0E3</accession>
<dbReference type="InterPro" id="IPR003995">
    <property type="entry name" value="RTX_toxin_determinant-A"/>
</dbReference>
<dbReference type="PANTHER" id="PTHR38340">
    <property type="entry name" value="S-LAYER PROTEIN"/>
    <property type="match status" value="1"/>
</dbReference>
<comment type="subcellular location">
    <subcellularLocation>
        <location evidence="1">Membrane</location>
    </subcellularLocation>
    <subcellularLocation>
        <location evidence="2">Secreted</location>
    </subcellularLocation>
</comment>
<dbReference type="SUPFAM" id="SSF51120">
    <property type="entry name" value="beta-Roll"/>
    <property type="match status" value="2"/>
</dbReference>
<keyword evidence="4" id="KW-0800">Toxin</keyword>
<name>A0ABW3X0E3_9HYPH</name>
<keyword evidence="6" id="KW-0843">Virulence</keyword>
<dbReference type="InterPro" id="IPR050557">
    <property type="entry name" value="RTX_toxin/Mannuronan_C5-epim"/>
</dbReference>
<evidence type="ECO:0000256" key="1">
    <source>
        <dbReference type="ARBA" id="ARBA00004370"/>
    </source>
</evidence>
<keyword evidence="5" id="KW-0677">Repeat</keyword>
<dbReference type="PANTHER" id="PTHR38340:SF1">
    <property type="entry name" value="S-LAYER PROTEIN"/>
    <property type="match status" value="1"/>
</dbReference>
<evidence type="ECO:0000313" key="9">
    <source>
        <dbReference type="Proteomes" id="UP001597176"/>
    </source>
</evidence>
<dbReference type="InterPro" id="IPR001343">
    <property type="entry name" value="Hemolysn_Ca-bd"/>
</dbReference>
<evidence type="ECO:0000313" key="8">
    <source>
        <dbReference type="EMBL" id="MFD1302260.1"/>
    </source>
</evidence>
<evidence type="ECO:0000256" key="2">
    <source>
        <dbReference type="ARBA" id="ARBA00004613"/>
    </source>
</evidence>
<dbReference type="Pfam" id="PF00353">
    <property type="entry name" value="HemolysinCabind"/>
    <property type="match status" value="3"/>
</dbReference>
<dbReference type="Proteomes" id="UP001597176">
    <property type="component" value="Unassembled WGS sequence"/>
</dbReference>
<dbReference type="EMBL" id="JBHTND010000014">
    <property type="protein sequence ID" value="MFD1302260.1"/>
    <property type="molecule type" value="Genomic_DNA"/>
</dbReference>
<proteinExistence type="predicted"/>
<evidence type="ECO:0000256" key="3">
    <source>
        <dbReference type="ARBA" id="ARBA00022525"/>
    </source>
</evidence>
<evidence type="ECO:0000256" key="6">
    <source>
        <dbReference type="ARBA" id="ARBA00023026"/>
    </source>
</evidence>
<keyword evidence="9" id="KW-1185">Reference proteome</keyword>
<dbReference type="PRINTS" id="PR01488">
    <property type="entry name" value="RTXTOXINA"/>
</dbReference>